<keyword evidence="2" id="KW-0808">Transferase</keyword>
<organism evidence="2 3">
    <name type="scientific">Vineibacter terrae</name>
    <dbReference type="NCBI Taxonomy" id="2586908"/>
    <lineage>
        <taxon>Bacteria</taxon>
        <taxon>Pseudomonadati</taxon>
        <taxon>Pseudomonadota</taxon>
        <taxon>Alphaproteobacteria</taxon>
        <taxon>Hyphomicrobiales</taxon>
        <taxon>Vineibacter</taxon>
    </lineage>
</organism>
<dbReference type="SUPFAM" id="SSF53756">
    <property type="entry name" value="UDP-Glycosyltransferase/glycogen phosphorylase"/>
    <property type="match status" value="1"/>
</dbReference>
<dbReference type="PANTHER" id="PTHR12526">
    <property type="entry name" value="GLYCOSYLTRANSFERASE"/>
    <property type="match status" value="1"/>
</dbReference>
<dbReference type="GO" id="GO:0016757">
    <property type="term" value="F:glycosyltransferase activity"/>
    <property type="evidence" value="ECO:0007669"/>
    <property type="project" value="InterPro"/>
</dbReference>
<dbReference type="EMBL" id="VDUZ01000012">
    <property type="protein sequence ID" value="TXL76048.1"/>
    <property type="molecule type" value="Genomic_DNA"/>
</dbReference>
<keyword evidence="3" id="KW-1185">Reference proteome</keyword>
<name>A0A5C8PNA3_9HYPH</name>
<gene>
    <name evidence="2" type="ORF">FHP25_12580</name>
</gene>
<dbReference type="InterPro" id="IPR001296">
    <property type="entry name" value="Glyco_trans_1"/>
</dbReference>
<feature type="domain" description="Glycosyl transferase family 1" evidence="1">
    <location>
        <begin position="217"/>
        <end position="378"/>
    </location>
</feature>
<comment type="caution">
    <text evidence="2">The sequence shown here is derived from an EMBL/GenBank/DDBJ whole genome shotgun (WGS) entry which is preliminary data.</text>
</comment>
<dbReference type="Proteomes" id="UP000321638">
    <property type="component" value="Unassembled WGS sequence"/>
</dbReference>
<reference evidence="2 3" key="1">
    <citation type="submission" date="2019-06" db="EMBL/GenBank/DDBJ databases">
        <title>New taxonomy in bacterial strain CC-CFT640, isolated from vineyard.</title>
        <authorList>
            <person name="Lin S.-Y."/>
            <person name="Tsai C.-F."/>
            <person name="Young C.-C."/>
        </authorList>
    </citation>
    <scope>NUCLEOTIDE SEQUENCE [LARGE SCALE GENOMIC DNA]</scope>
    <source>
        <strain evidence="2 3">CC-CFT640</strain>
    </source>
</reference>
<sequence>MIVKGYPRLSETFIAQEIEGLEQRGLRAVLISLRHPTETTHHPVHERIRAAVSYLPEYLYQEPLRVLRGWWAARRLPGYRAARAQWLRDWRRDRTANRGRRWGQALVLAHELPASVRWLHVHFLHTPASVTRYAAMMRGLPWSGSAHAKDIWTTPDWEITEKLADCRWLVTCTAAGRDRLAALAPGPETVSLVYHGLDLAHLPAPSATPRLRDGRDATDPVVILSVGRRVEKKGLDDVLEALALLPRDLHWRFEHIGGGPLGAKLKARAAQLGLAARCTWHGPRERSFVFDAYARADVFVLASKIAGDGDRDGLPNVLMEAQSQGVACVATRVSAIPELIDDGDSGLLVPPGDPAALAAALESAIRDPSRRARMVAKGAAIVRSRFSFDSGVERIAGWLKSGIAAARRAPPT</sequence>
<evidence type="ECO:0000259" key="1">
    <source>
        <dbReference type="Pfam" id="PF00534"/>
    </source>
</evidence>
<dbReference type="Gene3D" id="3.40.50.2000">
    <property type="entry name" value="Glycogen Phosphorylase B"/>
    <property type="match status" value="2"/>
</dbReference>
<dbReference type="Pfam" id="PF00534">
    <property type="entry name" value="Glycos_transf_1"/>
    <property type="match status" value="1"/>
</dbReference>
<accession>A0A5C8PNA3</accession>
<evidence type="ECO:0000313" key="2">
    <source>
        <dbReference type="EMBL" id="TXL76048.1"/>
    </source>
</evidence>
<evidence type="ECO:0000313" key="3">
    <source>
        <dbReference type="Proteomes" id="UP000321638"/>
    </source>
</evidence>
<dbReference type="OrthoDB" id="9790710at2"/>
<dbReference type="AlphaFoldDB" id="A0A5C8PNA3"/>
<dbReference type="PANTHER" id="PTHR12526:SF636">
    <property type="entry name" value="BLL3647 PROTEIN"/>
    <property type="match status" value="1"/>
</dbReference>
<protein>
    <submittedName>
        <fullName evidence="2">Glycosyltransferase family 4 protein</fullName>
    </submittedName>
</protein>
<proteinExistence type="predicted"/>